<evidence type="ECO:0008006" key="4">
    <source>
        <dbReference type="Google" id="ProtNLM"/>
    </source>
</evidence>
<name>A0ABW3KA51_9BACT</name>
<dbReference type="PROSITE" id="PS51257">
    <property type="entry name" value="PROKAR_LIPOPROTEIN"/>
    <property type="match status" value="1"/>
</dbReference>
<accession>A0ABW3KA51</accession>
<comment type="caution">
    <text evidence="2">The sequence shown here is derived from an EMBL/GenBank/DDBJ whole genome shotgun (WGS) entry which is preliminary data.</text>
</comment>
<gene>
    <name evidence="2" type="ORF">ACFQ21_27355</name>
</gene>
<evidence type="ECO:0000313" key="2">
    <source>
        <dbReference type="EMBL" id="MFD1003073.1"/>
    </source>
</evidence>
<reference evidence="3" key="1">
    <citation type="journal article" date="2019" name="Int. J. Syst. Evol. Microbiol.">
        <title>The Global Catalogue of Microorganisms (GCM) 10K type strain sequencing project: providing services to taxonomists for standard genome sequencing and annotation.</title>
        <authorList>
            <consortium name="The Broad Institute Genomics Platform"/>
            <consortium name="The Broad Institute Genome Sequencing Center for Infectious Disease"/>
            <person name="Wu L."/>
            <person name="Ma J."/>
        </authorList>
    </citation>
    <scope>NUCLEOTIDE SEQUENCE [LARGE SCALE GENOMIC DNA]</scope>
    <source>
        <strain evidence="3">CCUG 58938</strain>
    </source>
</reference>
<dbReference type="RefSeq" id="WP_377585202.1">
    <property type="nucleotide sequence ID" value="NZ_JBHTKA010000015.1"/>
</dbReference>
<keyword evidence="3" id="KW-1185">Reference proteome</keyword>
<dbReference type="EMBL" id="JBHTKA010000015">
    <property type="protein sequence ID" value="MFD1003073.1"/>
    <property type="molecule type" value="Genomic_DNA"/>
</dbReference>
<evidence type="ECO:0000313" key="3">
    <source>
        <dbReference type="Proteomes" id="UP001597112"/>
    </source>
</evidence>
<feature type="signal peptide" evidence="1">
    <location>
        <begin position="1"/>
        <end position="19"/>
    </location>
</feature>
<feature type="chain" id="PRO_5047305088" description="Beta-lactamase-inhibitor-like PepSY-like domain-containing protein" evidence="1">
    <location>
        <begin position="20"/>
        <end position="171"/>
    </location>
</feature>
<evidence type="ECO:0000256" key="1">
    <source>
        <dbReference type="SAM" id="SignalP"/>
    </source>
</evidence>
<keyword evidence="1" id="KW-0732">Signal</keyword>
<dbReference type="Proteomes" id="UP001597112">
    <property type="component" value="Unassembled WGS sequence"/>
</dbReference>
<sequence>MKGFVIVIPLLLLFTFACKKPTASIHDDAFADIPPLILRTSLKDTLTRNVLTTLQLNDAEGVKIKYQNGNYASYFAYEADHDALLQAIGSLPFPRYAIKADTVCYPISFRDIALLKQKVTGAEYEASSFFWDVDETKYDVYECLKPPMRHTLLVSKSSKQVLHRAEYIAQL</sequence>
<organism evidence="2 3">
    <name type="scientific">Ohtaekwangia kribbensis</name>
    <dbReference type="NCBI Taxonomy" id="688913"/>
    <lineage>
        <taxon>Bacteria</taxon>
        <taxon>Pseudomonadati</taxon>
        <taxon>Bacteroidota</taxon>
        <taxon>Cytophagia</taxon>
        <taxon>Cytophagales</taxon>
        <taxon>Fulvivirgaceae</taxon>
        <taxon>Ohtaekwangia</taxon>
    </lineage>
</organism>
<proteinExistence type="predicted"/>
<protein>
    <recommendedName>
        <fullName evidence="4">Beta-lactamase-inhibitor-like PepSY-like domain-containing protein</fullName>
    </recommendedName>
</protein>